<dbReference type="InterPro" id="IPR011006">
    <property type="entry name" value="CheY-like_superfamily"/>
</dbReference>
<feature type="transmembrane region" description="Helical" evidence="13">
    <location>
        <begin position="289"/>
        <end position="315"/>
    </location>
</feature>
<dbReference type="KEGG" id="lmb:C9I47_1383"/>
<evidence type="ECO:0000256" key="11">
    <source>
        <dbReference type="PROSITE-ProRule" id="PRU00169"/>
    </source>
</evidence>
<dbReference type="InterPro" id="IPR036097">
    <property type="entry name" value="HisK_dim/P_sf"/>
</dbReference>
<keyword evidence="17" id="KW-1185">Reference proteome</keyword>
<dbReference type="GO" id="GO:0009927">
    <property type="term" value="F:histidine phosphotransfer kinase activity"/>
    <property type="evidence" value="ECO:0007669"/>
    <property type="project" value="TreeGrafter"/>
</dbReference>
<dbReference type="PANTHER" id="PTHR43047">
    <property type="entry name" value="TWO-COMPONENT HISTIDINE PROTEIN KINASE"/>
    <property type="match status" value="1"/>
</dbReference>
<reference evidence="16 17" key="1">
    <citation type="submission" date="2018-05" db="EMBL/GenBank/DDBJ databases">
        <title>The complete genome of Lysobacter maris HZ9B, a marine bacterium antagonistic against terrestrial plant pathogens.</title>
        <authorList>
            <person name="Zhang X.-Q."/>
        </authorList>
    </citation>
    <scope>NUCLEOTIDE SEQUENCE [LARGE SCALE GENOMIC DNA]</scope>
    <source>
        <strain evidence="16 17">HZ9B</strain>
    </source>
</reference>
<evidence type="ECO:0000256" key="7">
    <source>
        <dbReference type="ARBA" id="ARBA00022692"/>
    </source>
</evidence>
<dbReference type="Pfam" id="PF12860">
    <property type="entry name" value="PAS_7"/>
    <property type="match status" value="1"/>
</dbReference>
<dbReference type="PRINTS" id="PR00344">
    <property type="entry name" value="BCTRLSENSOR"/>
</dbReference>
<dbReference type="InterPro" id="IPR004358">
    <property type="entry name" value="Sig_transdc_His_kin-like_C"/>
</dbReference>
<feature type="transmembrane region" description="Helical" evidence="13">
    <location>
        <begin position="12"/>
        <end position="36"/>
    </location>
</feature>
<dbReference type="Proteomes" id="UP000249447">
    <property type="component" value="Chromosome"/>
</dbReference>
<feature type="transmembrane region" description="Helical" evidence="13">
    <location>
        <begin position="335"/>
        <end position="368"/>
    </location>
</feature>
<feature type="transmembrane region" description="Helical" evidence="13">
    <location>
        <begin position="251"/>
        <end position="268"/>
    </location>
</feature>
<dbReference type="SMART" id="SM00387">
    <property type="entry name" value="HATPase_c"/>
    <property type="match status" value="1"/>
</dbReference>
<dbReference type="GO" id="GO:0000155">
    <property type="term" value="F:phosphorelay sensor kinase activity"/>
    <property type="evidence" value="ECO:0007669"/>
    <property type="project" value="InterPro"/>
</dbReference>
<dbReference type="EMBL" id="CP029843">
    <property type="protein sequence ID" value="AWV07085.1"/>
    <property type="molecule type" value="Genomic_DNA"/>
</dbReference>
<comment type="catalytic activity">
    <reaction evidence="1">
        <text>ATP + protein L-histidine = ADP + protein N-phospho-L-histidine.</text>
        <dbReference type="EC" id="2.7.13.3"/>
    </reaction>
</comment>
<dbReference type="InterPro" id="IPR003594">
    <property type="entry name" value="HATPase_dom"/>
</dbReference>
<evidence type="ECO:0000256" key="13">
    <source>
        <dbReference type="SAM" id="Phobius"/>
    </source>
</evidence>
<name>A0A2U9T6P7_9GAMM</name>
<evidence type="ECO:0000313" key="16">
    <source>
        <dbReference type="EMBL" id="AWV07085.1"/>
    </source>
</evidence>
<feature type="transmembrane region" description="Helical" evidence="13">
    <location>
        <begin position="420"/>
        <end position="440"/>
    </location>
</feature>
<feature type="transmembrane region" description="Helical" evidence="13">
    <location>
        <begin position="389"/>
        <end position="408"/>
    </location>
</feature>
<dbReference type="Gene3D" id="3.30.450.20">
    <property type="entry name" value="PAS domain"/>
    <property type="match status" value="1"/>
</dbReference>
<keyword evidence="5 11" id="KW-0597">Phosphoprotein</keyword>
<dbReference type="SUPFAM" id="SSF55785">
    <property type="entry name" value="PYP-like sensor domain (PAS domain)"/>
    <property type="match status" value="1"/>
</dbReference>
<dbReference type="Gene3D" id="3.30.565.10">
    <property type="entry name" value="Histidine kinase-like ATPase, C-terminal domain"/>
    <property type="match status" value="1"/>
</dbReference>
<dbReference type="SUPFAM" id="SSF55874">
    <property type="entry name" value="ATPase domain of HSP90 chaperone/DNA topoisomerase II/histidine kinase"/>
    <property type="match status" value="1"/>
</dbReference>
<feature type="coiled-coil region" evidence="12">
    <location>
        <begin position="753"/>
        <end position="787"/>
    </location>
</feature>
<dbReference type="PANTHER" id="PTHR43047:SF9">
    <property type="entry name" value="HISTIDINE KINASE"/>
    <property type="match status" value="1"/>
</dbReference>
<feature type="transmembrane region" description="Helical" evidence="13">
    <location>
        <begin position="176"/>
        <end position="193"/>
    </location>
</feature>
<dbReference type="InterPro" id="IPR001789">
    <property type="entry name" value="Sig_transdc_resp-reg_receiver"/>
</dbReference>
<evidence type="ECO:0000256" key="2">
    <source>
        <dbReference type="ARBA" id="ARBA00004141"/>
    </source>
</evidence>
<gene>
    <name evidence="16" type="ORF">C9I47_1383</name>
</gene>
<dbReference type="SMART" id="SM00091">
    <property type="entry name" value="PAS"/>
    <property type="match status" value="1"/>
</dbReference>
<dbReference type="SUPFAM" id="SSF52172">
    <property type="entry name" value="CheY-like"/>
    <property type="match status" value="1"/>
</dbReference>
<evidence type="ECO:0000256" key="9">
    <source>
        <dbReference type="ARBA" id="ARBA00022989"/>
    </source>
</evidence>
<dbReference type="SUPFAM" id="SSF47384">
    <property type="entry name" value="Homodimeric domain of signal transducing histidine kinase"/>
    <property type="match status" value="1"/>
</dbReference>
<keyword evidence="12" id="KW-0175">Coiled coil</keyword>
<feature type="transmembrane region" description="Helical" evidence="13">
    <location>
        <begin position="80"/>
        <end position="102"/>
    </location>
</feature>
<dbReference type="InterPro" id="IPR005467">
    <property type="entry name" value="His_kinase_dom"/>
</dbReference>
<feature type="modified residue" description="4-aspartylphosphate" evidence="11">
    <location>
        <position position="1065"/>
    </location>
</feature>
<feature type="transmembrane region" description="Helical" evidence="13">
    <location>
        <begin position="205"/>
        <end position="231"/>
    </location>
</feature>
<dbReference type="Gene3D" id="1.20.1730.10">
    <property type="entry name" value="Sodium/glucose cotransporter"/>
    <property type="match status" value="1"/>
</dbReference>
<dbReference type="PROSITE" id="PS50110">
    <property type="entry name" value="RESPONSE_REGULATORY"/>
    <property type="match status" value="1"/>
</dbReference>
<dbReference type="PROSITE" id="PS50109">
    <property type="entry name" value="HIS_KIN"/>
    <property type="match status" value="1"/>
</dbReference>
<proteinExistence type="inferred from homology"/>
<dbReference type="Pfam" id="PF00512">
    <property type="entry name" value="HisKA"/>
    <property type="match status" value="1"/>
</dbReference>
<keyword evidence="8" id="KW-0418">Kinase</keyword>
<comment type="subcellular location">
    <subcellularLocation>
        <location evidence="2">Membrane</location>
        <topology evidence="2">Multi-pass membrane protein</topology>
    </subcellularLocation>
</comment>
<evidence type="ECO:0000259" key="15">
    <source>
        <dbReference type="PROSITE" id="PS50110"/>
    </source>
</evidence>
<feature type="transmembrane region" description="Helical" evidence="13">
    <location>
        <begin position="123"/>
        <end position="143"/>
    </location>
</feature>
<keyword evidence="7 13" id="KW-0812">Transmembrane</keyword>
<evidence type="ECO:0000256" key="4">
    <source>
        <dbReference type="ARBA" id="ARBA00012438"/>
    </source>
</evidence>
<evidence type="ECO:0000256" key="6">
    <source>
        <dbReference type="ARBA" id="ARBA00022679"/>
    </source>
</evidence>
<keyword evidence="6" id="KW-0808">Transferase</keyword>
<dbReference type="FunFam" id="3.30.565.10:FF:000049">
    <property type="entry name" value="Two-component sensor histidine kinase"/>
    <property type="match status" value="1"/>
</dbReference>
<dbReference type="SMART" id="SM00448">
    <property type="entry name" value="REC"/>
    <property type="match status" value="1"/>
</dbReference>
<dbReference type="InterPro" id="IPR036890">
    <property type="entry name" value="HATPase_C_sf"/>
</dbReference>
<evidence type="ECO:0000256" key="10">
    <source>
        <dbReference type="ARBA" id="ARBA00023136"/>
    </source>
</evidence>
<evidence type="ECO:0000256" key="8">
    <source>
        <dbReference type="ARBA" id="ARBA00022777"/>
    </source>
</evidence>
<dbReference type="InterPro" id="IPR035965">
    <property type="entry name" value="PAS-like_dom_sf"/>
</dbReference>
<evidence type="ECO:0000256" key="3">
    <source>
        <dbReference type="ARBA" id="ARBA00006434"/>
    </source>
</evidence>
<keyword evidence="9 13" id="KW-1133">Transmembrane helix</keyword>
<dbReference type="InterPro" id="IPR003661">
    <property type="entry name" value="HisK_dim/P_dom"/>
</dbReference>
<keyword evidence="10 13" id="KW-0472">Membrane</keyword>
<dbReference type="CDD" id="cd00156">
    <property type="entry name" value="REC"/>
    <property type="match status" value="1"/>
</dbReference>
<dbReference type="GO" id="GO:0005886">
    <property type="term" value="C:plasma membrane"/>
    <property type="evidence" value="ECO:0007669"/>
    <property type="project" value="TreeGrafter"/>
</dbReference>
<dbReference type="Pfam" id="PF02518">
    <property type="entry name" value="HATPase_c"/>
    <property type="match status" value="1"/>
</dbReference>
<protein>
    <recommendedName>
        <fullName evidence="4">histidine kinase</fullName>
        <ecNumber evidence="4">2.7.13.3</ecNumber>
    </recommendedName>
</protein>
<dbReference type="EC" id="2.7.13.3" evidence="4"/>
<sequence>MLPADAASVLPMLSLTTVAIASLAWLALMFGAALYAERRPTAWARHWRHVYALSLAVHCTSWTFYGTVTQAARYGWPLPPTFLGAILFYALAVGFMVRLVRLARETNATSLADLIATRLGKDAWLAATVTLVAALGLVPYIALQLKAVAMSFQMLTARASAAQATDVSALPAWQDSALYVALAMALFAMLFGTRRASAAEHNRGLVLAMAFESLFKLAAMLAIGAFVWFGLEGATVPEAVVAAPPQPPPGGGFVPLVLLGALAMFILPHQFHVGVVECRNEHDIATARWLFPLYLVLIALPVLPLARAGAALLGGTGVPSDLYVLALPLSQGQQGLALVAFLGGLSAATGMVVVSTLTLSLMIGNHWFAPGLLRGAWSRNDGSDLRGRVLALRRAGIVVIMLLAWVYSRMVASNDALADVGAVSFSALATLAPALAFAVWRPQTPPRAAVAGVLAGFAVWAWVLLVPMFLAARGLSPDWLSEGPAGWRWLSPDGLFGLTGWSRLARAVGASLFTGTLATVLAAALRREAPRSARRGLDAKSLRDAGVRFLPRERVEQLLSNAPAEGAVPAATEAALERELAAVLGSASARVLLDAARREAGRALDTVAQIVGEASADLRFNQRVLEAALHNMSQGISVVDAELRLVAWNRRYAELFDFPEELLQVGRPIADLARWAMRQVPPEGDLERALQRRLAYMRAGTVHLTERVLPGGGGIEDTIIEIRGNPMPGGGFVATFTDVTAFRRAEAGLIQANETLEQRVVERTTDLEAAKRDAERANEAKSRFLAAVGHDLMQPLHAAQLFADALEQQVASGQRETARQIIGALDSTGDLLTGLLDMSRLEAGGLVPQPRGFPLSEVLEPLASEFGAIAADRGLRFRFIGSQAWVHSDPQLLRRVLQNFLANAIRYTATGSVLLGVRRDGDGLRIEVHDTGPGIEPSQQRVIFDEFRRGIDAPGQGLGLGLSIADRIAQLLQVPLGLRSAPGRGTAFTVRVVRVAGPAAVADMPVERHASGAALEVLVVDNDPQALAALTALLERWGYRVRAAADGEGAAAQLRAGAPSLWLFDYHLDDDDTGVALAERLGARFGARPTLILSADGGGEVRRAVHEAGLALIAKPIKPLALKSVLDRLLAARGAQAAPV</sequence>
<evidence type="ECO:0000256" key="12">
    <source>
        <dbReference type="SAM" id="Coils"/>
    </source>
</evidence>
<evidence type="ECO:0000256" key="5">
    <source>
        <dbReference type="ARBA" id="ARBA00022553"/>
    </source>
</evidence>
<dbReference type="Gene3D" id="3.40.50.2300">
    <property type="match status" value="1"/>
</dbReference>
<dbReference type="AlphaFoldDB" id="A0A2U9T6P7"/>
<accession>A0A2U9T6P7</accession>
<dbReference type="CDD" id="cd00082">
    <property type="entry name" value="HisKA"/>
    <property type="match status" value="1"/>
</dbReference>
<dbReference type="PROSITE" id="PS50283">
    <property type="entry name" value="NA_SOLUT_SYMP_3"/>
    <property type="match status" value="1"/>
</dbReference>
<evidence type="ECO:0000259" key="14">
    <source>
        <dbReference type="PROSITE" id="PS50109"/>
    </source>
</evidence>
<comment type="similarity">
    <text evidence="3">Belongs to the sodium:solute symporter (SSF) (TC 2.A.21) family.</text>
</comment>
<dbReference type="GO" id="GO:0022857">
    <property type="term" value="F:transmembrane transporter activity"/>
    <property type="evidence" value="ECO:0007669"/>
    <property type="project" value="InterPro"/>
</dbReference>
<dbReference type="SMART" id="SM00388">
    <property type="entry name" value="HisKA"/>
    <property type="match status" value="1"/>
</dbReference>
<evidence type="ECO:0000313" key="17">
    <source>
        <dbReference type="Proteomes" id="UP000249447"/>
    </source>
</evidence>
<feature type="transmembrane region" description="Helical" evidence="13">
    <location>
        <begin position="48"/>
        <end position="68"/>
    </location>
</feature>
<dbReference type="InterPro" id="IPR001734">
    <property type="entry name" value="Na/solute_symporter"/>
</dbReference>
<organism evidence="16 17">
    <name type="scientific">Marilutibacter maris</name>
    <dbReference type="NCBI Taxonomy" id="1605891"/>
    <lineage>
        <taxon>Bacteria</taxon>
        <taxon>Pseudomonadati</taxon>
        <taxon>Pseudomonadota</taxon>
        <taxon>Gammaproteobacteria</taxon>
        <taxon>Lysobacterales</taxon>
        <taxon>Lysobacteraceae</taxon>
        <taxon>Marilutibacter</taxon>
    </lineage>
</organism>
<feature type="domain" description="Response regulatory" evidence="15">
    <location>
        <begin position="1016"/>
        <end position="1130"/>
    </location>
</feature>
<dbReference type="InterPro" id="IPR038377">
    <property type="entry name" value="Na/Glc_symporter_sf"/>
</dbReference>
<evidence type="ECO:0000256" key="1">
    <source>
        <dbReference type="ARBA" id="ARBA00000085"/>
    </source>
</evidence>
<dbReference type="Gene3D" id="1.10.287.130">
    <property type="match status" value="1"/>
</dbReference>
<dbReference type="InterPro" id="IPR000014">
    <property type="entry name" value="PAS"/>
</dbReference>
<feature type="transmembrane region" description="Helical" evidence="13">
    <location>
        <begin position="452"/>
        <end position="472"/>
    </location>
</feature>
<dbReference type="Pfam" id="PF00072">
    <property type="entry name" value="Response_reg"/>
    <property type="match status" value="1"/>
</dbReference>
<feature type="domain" description="Histidine kinase" evidence="14">
    <location>
        <begin position="787"/>
        <end position="996"/>
    </location>
</feature>
<dbReference type="CDD" id="cd00130">
    <property type="entry name" value="PAS"/>
    <property type="match status" value="1"/>
</dbReference>